<feature type="domain" description="Cyclin C-terminal" evidence="6">
    <location>
        <begin position="276"/>
        <end position="397"/>
    </location>
</feature>
<proteinExistence type="inferred from homology"/>
<keyword evidence="1" id="KW-0132">Cell division</keyword>
<dbReference type="PANTHER" id="PTHR10177">
    <property type="entry name" value="CYCLINS"/>
    <property type="match status" value="1"/>
</dbReference>
<dbReference type="Pfam" id="PF00134">
    <property type="entry name" value="Cyclin_N"/>
    <property type="match status" value="1"/>
</dbReference>
<dbReference type="GO" id="GO:0051301">
    <property type="term" value="P:cell division"/>
    <property type="evidence" value="ECO:0007669"/>
    <property type="project" value="UniProtKB-KW"/>
</dbReference>
<dbReference type="GO" id="GO:0016538">
    <property type="term" value="F:cyclin-dependent protein serine/threonine kinase regulator activity"/>
    <property type="evidence" value="ECO:0007669"/>
    <property type="project" value="InterPro"/>
</dbReference>
<evidence type="ECO:0000256" key="1">
    <source>
        <dbReference type="ARBA" id="ARBA00022618"/>
    </source>
</evidence>
<dbReference type="CDD" id="cd20507">
    <property type="entry name" value="CYCLIN_CCNB1-like_rpt1"/>
    <property type="match status" value="1"/>
</dbReference>
<dbReference type="Gene3D" id="1.10.472.10">
    <property type="entry name" value="Cyclin-like"/>
    <property type="match status" value="2"/>
</dbReference>
<dbReference type="PIRSF" id="PIRSF001771">
    <property type="entry name" value="Cyclin_A_B_D_E"/>
    <property type="match status" value="1"/>
</dbReference>
<accession>A0A1Y1N2L6</accession>
<dbReference type="SMART" id="SM01332">
    <property type="entry name" value="Cyclin_C"/>
    <property type="match status" value="1"/>
</dbReference>
<dbReference type="SMART" id="SM00385">
    <property type="entry name" value="CYCLIN"/>
    <property type="match status" value="2"/>
</dbReference>
<dbReference type="EMBL" id="GEZM01014284">
    <property type="protein sequence ID" value="JAV92151.1"/>
    <property type="molecule type" value="Transcribed_RNA"/>
</dbReference>
<dbReference type="FunFam" id="1.10.472.10:FF:000001">
    <property type="entry name" value="G2/mitotic-specific cyclin"/>
    <property type="match status" value="1"/>
</dbReference>
<evidence type="ECO:0000259" key="5">
    <source>
        <dbReference type="SMART" id="SM00385"/>
    </source>
</evidence>
<dbReference type="EMBL" id="GEZM01014283">
    <property type="protein sequence ID" value="JAV92152.1"/>
    <property type="molecule type" value="Transcribed_RNA"/>
</dbReference>
<organism evidence="7">
    <name type="scientific">Photinus pyralis</name>
    <name type="common">Common eastern firefly</name>
    <name type="synonym">Lampyris pyralis</name>
    <dbReference type="NCBI Taxonomy" id="7054"/>
    <lineage>
        <taxon>Eukaryota</taxon>
        <taxon>Metazoa</taxon>
        <taxon>Ecdysozoa</taxon>
        <taxon>Arthropoda</taxon>
        <taxon>Hexapoda</taxon>
        <taxon>Insecta</taxon>
        <taxon>Pterygota</taxon>
        <taxon>Neoptera</taxon>
        <taxon>Endopterygota</taxon>
        <taxon>Coleoptera</taxon>
        <taxon>Polyphaga</taxon>
        <taxon>Elateriformia</taxon>
        <taxon>Elateroidea</taxon>
        <taxon>Lampyridae</taxon>
        <taxon>Lampyrinae</taxon>
        <taxon>Photinus</taxon>
    </lineage>
</organism>
<dbReference type="RefSeq" id="XP_031351573.1">
    <property type="nucleotide sequence ID" value="XM_031495713.1"/>
</dbReference>
<dbReference type="InterPro" id="IPR036915">
    <property type="entry name" value="Cyclin-like_sf"/>
</dbReference>
<feature type="domain" description="Cyclin-like" evidence="5">
    <location>
        <begin position="182"/>
        <end position="267"/>
    </location>
</feature>
<keyword evidence="3" id="KW-0131">Cell cycle</keyword>
<evidence type="ECO:0000256" key="2">
    <source>
        <dbReference type="ARBA" id="ARBA00023127"/>
    </source>
</evidence>
<feature type="domain" description="Cyclin-like" evidence="5">
    <location>
        <begin position="280"/>
        <end position="366"/>
    </location>
</feature>
<sequence length="413" mass="46918">MSLRVRKLEAASITDRENLVERLGKPAARNGLVKRPALGEVGNKFLNHPPNHAAKKPDKQEVIVKAGVKTTAVKPAPKKVLPKTTNAIKNELTVTLKRQESSLLKQTASTLSQEAEQASFSSKQLMAILDVDASDKNDPSLVTDYVQDIFQYLRTLETQYVIRKGYLDAHRTTPRMRSIVVNWMVEVHINFRSLLETFHLSVSLFDRYLQQHMTIGRETLQLVGVTAILIASKYEEMYVPEITDFEYICDNTFSFSDIIKMERDMLTTLKFNLGRPLSIHFLRRFNKVAKVTSDHHNLAKYLLEIFLLHHELCHIDPSLQAAAACCLSISILSDISEPSKVWTRTLVYYSSYKYSDIKPVLLNLATFLLKMEKSKFIAIKDKYANSNYGKISLNPKLQGPLVKKLALQSCSKN</sequence>
<protein>
    <recommendedName>
        <fullName evidence="8">Cyclin N-terminal domain-containing protein</fullName>
    </recommendedName>
</protein>
<dbReference type="InterPro" id="IPR004367">
    <property type="entry name" value="Cyclin_C-dom"/>
</dbReference>
<dbReference type="GO" id="GO:0044772">
    <property type="term" value="P:mitotic cell cycle phase transition"/>
    <property type="evidence" value="ECO:0007669"/>
    <property type="project" value="InterPro"/>
</dbReference>
<dbReference type="AlphaFoldDB" id="A0A1Y1N2L6"/>
<dbReference type="GO" id="GO:0005634">
    <property type="term" value="C:nucleus"/>
    <property type="evidence" value="ECO:0007669"/>
    <property type="project" value="UniProtKB-ARBA"/>
</dbReference>
<dbReference type="InterPro" id="IPR046965">
    <property type="entry name" value="Cyclin_A/B-like"/>
</dbReference>
<evidence type="ECO:0000256" key="4">
    <source>
        <dbReference type="RuleBase" id="RU000383"/>
    </source>
</evidence>
<dbReference type="SUPFAM" id="SSF47954">
    <property type="entry name" value="Cyclin-like"/>
    <property type="match status" value="2"/>
</dbReference>
<comment type="similarity">
    <text evidence="4">Belongs to the cyclin family.</text>
</comment>
<dbReference type="InterPro" id="IPR013763">
    <property type="entry name" value="Cyclin-like_dom"/>
</dbReference>
<dbReference type="OrthoDB" id="5590282at2759"/>
<evidence type="ECO:0008006" key="8">
    <source>
        <dbReference type="Google" id="ProtNLM"/>
    </source>
</evidence>
<dbReference type="InterPro" id="IPR039361">
    <property type="entry name" value="Cyclin"/>
</dbReference>
<keyword evidence="2 4" id="KW-0195">Cyclin</keyword>
<dbReference type="Pfam" id="PF02984">
    <property type="entry name" value="Cyclin_C"/>
    <property type="match status" value="1"/>
</dbReference>
<evidence type="ECO:0000256" key="3">
    <source>
        <dbReference type="ARBA" id="ARBA00023306"/>
    </source>
</evidence>
<dbReference type="KEGG" id="ppyr:116176890"/>
<dbReference type="GeneID" id="116176890"/>
<name>A0A1Y1N2L6_PHOPY</name>
<evidence type="ECO:0000313" key="7">
    <source>
        <dbReference type="EMBL" id="JAV92151.1"/>
    </source>
</evidence>
<reference evidence="7" key="1">
    <citation type="journal article" date="2016" name="Sci. Rep.">
        <title>Molecular characterization of firefly nuptial gifts: a multi-omics approach sheds light on postcopulatory sexual selection.</title>
        <authorList>
            <person name="Al-Wathiqui N."/>
            <person name="Fallon T.R."/>
            <person name="South A."/>
            <person name="Weng J.K."/>
            <person name="Lewis S.M."/>
        </authorList>
    </citation>
    <scope>NUCLEOTIDE SEQUENCE</scope>
</reference>
<evidence type="ECO:0000259" key="6">
    <source>
        <dbReference type="SMART" id="SM01332"/>
    </source>
</evidence>
<dbReference type="InterPro" id="IPR006671">
    <property type="entry name" value="Cyclin_N"/>
</dbReference>